<protein>
    <submittedName>
        <fullName evidence="11">Uncharacterized protein</fullName>
    </submittedName>
</protein>
<keyword evidence="8" id="KW-0675">Receptor</keyword>
<keyword evidence="4 10" id="KW-0812">Transmembrane</keyword>
<evidence type="ECO:0000256" key="2">
    <source>
        <dbReference type="ARBA" id="ARBA00022475"/>
    </source>
</evidence>
<evidence type="ECO:0000313" key="12">
    <source>
        <dbReference type="Proteomes" id="UP001152888"/>
    </source>
</evidence>
<gene>
    <name evidence="11" type="ORF">ACAOBT_LOCUS34762</name>
</gene>
<organism evidence="11 12">
    <name type="scientific">Acanthoscelides obtectus</name>
    <name type="common">Bean weevil</name>
    <name type="synonym">Bruchus obtectus</name>
    <dbReference type="NCBI Taxonomy" id="200917"/>
    <lineage>
        <taxon>Eukaryota</taxon>
        <taxon>Metazoa</taxon>
        <taxon>Ecdysozoa</taxon>
        <taxon>Arthropoda</taxon>
        <taxon>Hexapoda</taxon>
        <taxon>Insecta</taxon>
        <taxon>Pterygota</taxon>
        <taxon>Neoptera</taxon>
        <taxon>Endopterygota</taxon>
        <taxon>Coleoptera</taxon>
        <taxon>Polyphaga</taxon>
        <taxon>Cucujiformia</taxon>
        <taxon>Chrysomeloidea</taxon>
        <taxon>Chrysomelidae</taxon>
        <taxon>Bruchinae</taxon>
        <taxon>Bruchini</taxon>
        <taxon>Acanthoscelides</taxon>
    </lineage>
</organism>
<evidence type="ECO:0000256" key="1">
    <source>
        <dbReference type="ARBA" id="ARBA00004651"/>
    </source>
</evidence>
<comment type="caution">
    <text evidence="11">The sequence shown here is derived from an EMBL/GenBank/DDBJ whole genome shotgun (WGS) entry which is preliminary data.</text>
</comment>
<evidence type="ECO:0000256" key="5">
    <source>
        <dbReference type="ARBA" id="ARBA00022725"/>
    </source>
</evidence>
<evidence type="ECO:0000256" key="3">
    <source>
        <dbReference type="ARBA" id="ARBA00022606"/>
    </source>
</evidence>
<feature type="transmembrane region" description="Helical" evidence="10">
    <location>
        <begin position="78"/>
        <end position="102"/>
    </location>
</feature>
<dbReference type="InterPro" id="IPR004117">
    <property type="entry name" value="7tm6_olfct_rcpt"/>
</dbReference>
<evidence type="ECO:0000256" key="6">
    <source>
        <dbReference type="ARBA" id="ARBA00022989"/>
    </source>
</evidence>
<name>A0A9P0MLE5_ACAOB</name>
<comment type="subcellular location">
    <subcellularLocation>
        <location evidence="1">Cell membrane</location>
        <topology evidence="1">Multi-pass membrane protein</topology>
    </subcellularLocation>
</comment>
<evidence type="ECO:0000313" key="11">
    <source>
        <dbReference type="EMBL" id="CAH2015448.1"/>
    </source>
</evidence>
<keyword evidence="7 10" id="KW-0472">Membrane</keyword>
<keyword evidence="6 10" id="KW-1133">Transmembrane helix</keyword>
<keyword evidence="9" id="KW-0807">Transducer</keyword>
<dbReference type="GO" id="GO:0004984">
    <property type="term" value="F:olfactory receptor activity"/>
    <property type="evidence" value="ECO:0007669"/>
    <property type="project" value="InterPro"/>
</dbReference>
<evidence type="ECO:0000256" key="9">
    <source>
        <dbReference type="ARBA" id="ARBA00023224"/>
    </source>
</evidence>
<keyword evidence="2" id="KW-1003">Cell membrane</keyword>
<dbReference type="Pfam" id="PF02949">
    <property type="entry name" value="7tm_6"/>
    <property type="match status" value="1"/>
</dbReference>
<sequence>MNTGALSLIEGLIMVVGAELRTLNDSLENLKEYSESTIGVYGKGCYQLASEELDRKMIENLIDCLIKHKYIIGFLNEISFIFGKALLVQYMIIVLMLCTALFEMTKVPVGSVPFFSYICFQYCSVTGIFVLCYFGNEVIVESTRLTSSAYSCDWTGCSQTFKKLLLIFMIRSQKGLELYAANVFSISLENFLKIMKSAVSYFTVLQQFSDEMA</sequence>
<dbReference type="GO" id="GO:0007165">
    <property type="term" value="P:signal transduction"/>
    <property type="evidence" value="ECO:0007669"/>
    <property type="project" value="UniProtKB-KW"/>
</dbReference>
<dbReference type="AlphaFoldDB" id="A0A9P0MLE5"/>
<evidence type="ECO:0000256" key="7">
    <source>
        <dbReference type="ARBA" id="ARBA00023136"/>
    </source>
</evidence>
<evidence type="ECO:0000256" key="10">
    <source>
        <dbReference type="SAM" id="Phobius"/>
    </source>
</evidence>
<proteinExistence type="predicted"/>
<dbReference type="PANTHER" id="PTHR21137">
    <property type="entry name" value="ODORANT RECEPTOR"/>
    <property type="match status" value="1"/>
</dbReference>
<dbReference type="GO" id="GO:0005549">
    <property type="term" value="F:odorant binding"/>
    <property type="evidence" value="ECO:0007669"/>
    <property type="project" value="InterPro"/>
</dbReference>
<keyword evidence="3" id="KW-0716">Sensory transduction</keyword>
<keyword evidence="5" id="KW-0552">Olfaction</keyword>
<dbReference type="Proteomes" id="UP001152888">
    <property type="component" value="Unassembled WGS sequence"/>
</dbReference>
<evidence type="ECO:0000256" key="8">
    <source>
        <dbReference type="ARBA" id="ARBA00023170"/>
    </source>
</evidence>
<dbReference type="PANTHER" id="PTHR21137:SF35">
    <property type="entry name" value="ODORANT RECEPTOR 19A-RELATED"/>
    <property type="match status" value="1"/>
</dbReference>
<keyword evidence="12" id="KW-1185">Reference proteome</keyword>
<accession>A0A9P0MLE5</accession>
<dbReference type="EMBL" id="CAKOFQ010008687">
    <property type="protein sequence ID" value="CAH2015448.1"/>
    <property type="molecule type" value="Genomic_DNA"/>
</dbReference>
<dbReference type="OrthoDB" id="8189294at2759"/>
<dbReference type="GO" id="GO:0005886">
    <property type="term" value="C:plasma membrane"/>
    <property type="evidence" value="ECO:0007669"/>
    <property type="project" value="UniProtKB-SubCell"/>
</dbReference>
<feature type="transmembrane region" description="Helical" evidence="10">
    <location>
        <begin position="114"/>
        <end position="134"/>
    </location>
</feature>
<reference evidence="11" key="1">
    <citation type="submission" date="2022-03" db="EMBL/GenBank/DDBJ databases">
        <authorList>
            <person name="Sayadi A."/>
        </authorList>
    </citation>
    <scope>NUCLEOTIDE SEQUENCE</scope>
</reference>
<evidence type="ECO:0000256" key="4">
    <source>
        <dbReference type="ARBA" id="ARBA00022692"/>
    </source>
</evidence>